<dbReference type="SUPFAM" id="SSF53448">
    <property type="entry name" value="Nucleotide-diphospho-sugar transferases"/>
    <property type="match status" value="1"/>
</dbReference>
<dbReference type="AlphaFoldDB" id="A0A0F9SK76"/>
<gene>
    <name evidence="2" type="ORF">LCGC14_0764950</name>
</gene>
<feature type="domain" description="Glycosyltransferase 2-like" evidence="1">
    <location>
        <begin position="104"/>
        <end position="204"/>
    </location>
</feature>
<sequence>MGRIRKKPDTVPASSSLGKAKIAEIIQEMKDKGELPETHIEEDREEITMVRATPICWGVCFDEVVFARWAKHMLASVRVQPWDDVIVAGSTYLPDARNLVHDQFLDRSDAEYLFMLDSDVLIPPTAIAKLLKHMERRKDVRIVGGWYKKKAEPYGPVVYHENGWEDGIAQYTQYGQNEIGEGLEKVDAAGAGFWMVHRSVVEALGESPFCMEEGGEDLVFCRKVQKAGFDLFIDWSLAAAHCGVAVA</sequence>
<name>A0A0F9SK76_9ZZZZ</name>
<dbReference type="InterPro" id="IPR029044">
    <property type="entry name" value="Nucleotide-diphossugar_trans"/>
</dbReference>
<proteinExistence type="predicted"/>
<accession>A0A0F9SK76</accession>
<evidence type="ECO:0000259" key="1">
    <source>
        <dbReference type="Pfam" id="PF00535"/>
    </source>
</evidence>
<reference evidence="2" key="1">
    <citation type="journal article" date="2015" name="Nature">
        <title>Complex archaea that bridge the gap between prokaryotes and eukaryotes.</title>
        <authorList>
            <person name="Spang A."/>
            <person name="Saw J.H."/>
            <person name="Jorgensen S.L."/>
            <person name="Zaremba-Niedzwiedzka K."/>
            <person name="Martijn J."/>
            <person name="Lind A.E."/>
            <person name="van Eijk R."/>
            <person name="Schleper C."/>
            <person name="Guy L."/>
            <person name="Ettema T.J."/>
        </authorList>
    </citation>
    <scope>NUCLEOTIDE SEQUENCE</scope>
</reference>
<organism evidence="2">
    <name type="scientific">marine sediment metagenome</name>
    <dbReference type="NCBI Taxonomy" id="412755"/>
    <lineage>
        <taxon>unclassified sequences</taxon>
        <taxon>metagenomes</taxon>
        <taxon>ecological metagenomes</taxon>
    </lineage>
</organism>
<dbReference type="Gene3D" id="3.90.550.40">
    <property type="match status" value="1"/>
</dbReference>
<dbReference type="EMBL" id="LAZR01001904">
    <property type="protein sequence ID" value="KKN37296.1"/>
    <property type="molecule type" value="Genomic_DNA"/>
</dbReference>
<dbReference type="InterPro" id="IPR001173">
    <property type="entry name" value="Glyco_trans_2-like"/>
</dbReference>
<comment type="caution">
    <text evidence="2">The sequence shown here is derived from an EMBL/GenBank/DDBJ whole genome shotgun (WGS) entry which is preliminary data.</text>
</comment>
<dbReference type="Pfam" id="PF00535">
    <property type="entry name" value="Glycos_transf_2"/>
    <property type="match status" value="1"/>
</dbReference>
<protein>
    <recommendedName>
        <fullName evidence="1">Glycosyltransferase 2-like domain-containing protein</fullName>
    </recommendedName>
</protein>
<evidence type="ECO:0000313" key="2">
    <source>
        <dbReference type="EMBL" id="KKN37296.1"/>
    </source>
</evidence>